<keyword evidence="4" id="KW-1185">Reference proteome</keyword>
<dbReference type="PANTHER" id="PTHR33165">
    <property type="entry name" value="F-BOX DOMAIN CONTAINING PROTEIN-LIKE-RELATED"/>
    <property type="match status" value="1"/>
</dbReference>
<dbReference type="InterPro" id="IPR036047">
    <property type="entry name" value="F-box-like_dom_sf"/>
</dbReference>
<proteinExistence type="predicted"/>
<dbReference type="PANTHER" id="PTHR33165:SF53">
    <property type="entry name" value="OS04G0486300 PROTEIN"/>
    <property type="match status" value="1"/>
</dbReference>
<dbReference type="Proteomes" id="UP001341281">
    <property type="component" value="Chromosome 08"/>
</dbReference>
<reference evidence="3 4" key="1">
    <citation type="submission" date="2024-02" db="EMBL/GenBank/DDBJ databases">
        <title>High-quality chromosome-scale genome assembly of Pensacola bahiagrass (Paspalum notatum Flugge var. saurae).</title>
        <authorList>
            <person name="Vega J.M."/>
            <person name="Podio M."/>
            <person name="Orjuela J."/>
            <person name="Siena L.A."/>
            <person name="Pessino S.C."/>
            <person name="Combes M.C."/>
            <person name="Mariac C."/>
            <person name="Albertini E."/>
            <person name="Pupilli F."/>
            <person name="Ortiz J.P.A."/>
            <person name="Leblanc O."/>
        </authorList>
    </citation>
    <scope>NUCLEOTIDE SEQUENCE [LARGE SCALE GENOMIC DNA]</scope>
    <source>
        <strain evidence="3">R1</strain>
        <tissue evidence="3">Leaf</tissue>
    </source>
</reference>
<dbReference type="Pfam" id="PF03478">
    <property type="entry name" value="Beta-prop_KIB1-4"/>
    <property type="match status" value="1"/>
</dbReference>
<name>A0AAQ3ULH2_PASNO</name>
<dbReference type="InterPro" id="IPR005174">
    <property type="entry name" value="KIB1-4_b-propeller"/>
</dbReference>
<evidence type="ECO:0000256" key="1">
    <source>
        <dbReference type="SAM" id="MobiDB-lite"/>
    </source>
</evidence>
<dbReference type="AlphaFoldDB" id="A0AAQ3ULH2"/>
<dbReference type="EMBL" id="CP144752">
    <property type="protein sequence ID" value="WVZ91389.1"/>
    <property type="molecule type" value="Genomic_DNA"/>
</dbReference>
<evidence type="ECO:0000313" key="4">
    <source>
        <dbReference type="Proteomes" id="UP001341281"/>
    </source>
</evidence>
<accession>A0AAQ3ULH2</accession>
<evidence type="ECO:0000259" key="2">
    <source>
        <dbReference type="Pfam" id="PF03478"/>
    </source>
</evidence>
<feature type="domain" description="KIB1-4 beta-propeller" evidence="2">
    <location>
        <begin position="124"/>
        <end position="387"/>
    </location>
</feature>
<evidence type="ECO:0000313" key="3">
    <source>
        <dbReference type="EMBL" id="WVZ91389.1"/>
    </source>
</evidence>
<gene>
    <name evidence="3" type="ORF">U9M48_037569</name>
</gene>
<feature type="region of interest" description="Disordered" evidence="1">
    <location>
        <begin position="1"/>
        <end position="42"/>
    </location>
</feature>
<organism evidence="3 4">
    <name type="scientific">Paspalum notatum var. saurae</name>
    <dbReference type="NCBI Taxonomy" id="547442"/>
    <lineage>
        <taxon>Eukaryota</taxon>
        <taxon>Viridiplantae</taxon>
        <taxon>Streptophyta</taxon>
        <taxon>Embryophyta</taxon>
        <taxon>Tracheophyta</taxon>
        <taxon>Spermatophyta</taxon>
        <taxon>Magnoliopsida</taxon>
        <taxon>Liliopsida</taxon>
        <taxon>Poales</taxon>
        <taxon>Poaceae</taxon>
        <taxon>PACMAD clade</taxon>
        <taxon>Panicoideae</taxon>
        <taxon>Andropogonodae</taxon>
        <taxon>Paspaleae</taxon>
        <taxon>Paspalinae</taxon>
        <taxon>Paspalum</taxon>
    </lineage>
</organism>
<dbReference type="SUPFAM" id="SSF81383">
    <property type="entry name" value="F-box domain"/>
    <property type="match status" value="1"/>
</dbReference>
<protein>
    <recommendedName>
        <fullName evidence="2">KIB1-4 beta-propeller domain-containing protein</fullName>
    </recommendedName>
</protein>
<feature type="compositionally biased region" description="Basic residues" evidence="1">
    <location>
        <begin position="1"/>
        <end position="10"/>
    </location>
</feature>
<sequence length="456" mass="51045">MGRMANRRRPSPAEAAGCPIPIPPKRRRRAEATPTTSSPWSSMHEDLVSRIAERVLAAGDVLDYVRFRAVCPQWRSCTVDPRGRGVADPRFHPRRWTMLPEGHGLHPGHAKLRGQVRFFNRYTGAFVRVRIPELKDHFILDSPDGLLLLERDADTAVRLLHPFTGDICELPPLTSLIPQLDRLTDNRPRHQGDKHRVQSFRRVAAAVSVSVSPAAVTVLLALEHICRFAHASTGDRAWTLTTWSTSRVARTLPFQGSLYLACWGSEETSILRLDPPPPLLQHDDEHHDHGPQLHTIAQWPSKRMRLPQLVECDSEILVVCSTDHDRSHLVVLRLADLLLLGQGGPRAVPLPSIGDHCLFFGMRSMAVSAKGLPSVAANSIILCDSIKDRLMQFNLGDATLSLACDGDIVRTPPPSPHSIVHHLVTCCYRYFWNKGLIYCSRTKPNWGTKNRWRLGA</sequence>